<proteinExistence type="predicted"/>
<protein>
    <submittedName>
        <fullName evidence="2">Uncharacterized protein</fullName>
    </submittedName>
</protein>
<evidence type="ECO:0000256" key="1">
    <source>
        <dbReference type="SAM" id="Phobius"/>
    </source>
</evidence>
<dbReference type="EMBL" id="CP035952">
    <property type="protein sequence ID" value="QBF26778.1"/>
    <property type="molecule type" value="Genomic_DNA"/>
</dbReference>
<keyword evidence="1" id="KW-0472">Membrane</keyword>
<keyword evidence="1" id="KW-1133">Transmembrane helix</keyword>
<gene>
    <name evidence="2" type="ORF">EXN22_14150</name>
</gene>
<dbReference type="KEGG" id="ptk:EXN22_14150"/>
<organism evidence="2 3">
    <name type="scientific">Pseudomonas tructae</name>
    <dbReference type="NCBI Taxonomy" id="2518644"/>
    <lineage>
        <taxon>Bacteria</taxon>
        <taxon>Pseudomonadati</taxon>
        <taxon>Pseudomonadota</taxon>
        <taxon>Gammaproteobacteria</taxon>
        <taxon>Pseudomonadales</taxon>
        <taxon>Pseudomonadaceae</taxon>
        <taxon>Pseudomonas</taxon>
    </lineage>
</organism>
<dbReference type="Proteomes" id="UP000291130">
    <property type="component" value="Chromosome"/>
</dbReference>
<dbReference type="RefSeq" id="WP_130264645.1">
    <property type="nucleotide sequence ID" value="NZ_CP035952.1"/>
</dbReference>
<dbReference type="AlphaFoldDB" id="A0A411MJ15"/>
<accession>A0A411MJ15</accession>
<name>A0A411MJ15_9PSED</name>
<reference evidence="2 3" key="1">
    <citation type="submission" date="2019-02" db="EMBL/GenBank/DDBJ databases">
        <title>Complete genome sequence of Pseudomonas sp. SNU WT1 isolated from rainbow trout.</title>
        <authorList>
            <person name="Oh W.T."/>
            <person name="Park S.C."/>
        </authorList>
    </citation>
    <scope>NUCLEOTIDE SEQUENCE [LARGE SCALE GENOMIC DNA]</scope>
    <source>
        <strain evidence="2 3">SNU WT1</strain>
    </source>
</reference>
<keyword evidence="1" id="KW-0812">Transmembrane</keyword>
<sequence length="159" mass="18130">MTPLRRLCLRLTAIPSTNEALIAAAVCPMLFAVCCRSTPQLAEYLNGLGLHVTMWMLFLQGLGVYIFLLGKHQTLGGWYRNRHADQIERHRQLTATHQCMIVAGLADTPEFHQVASEREFLRVRLGHFLEPLVFYHKLGKLGRVMKQIHRLLERIGGKS</sequence>
<dbReference type="OrthoDB" id="6904446at2"/>
<keyword evidence="3" id="KW-1185">Reference proteome</keyword>
<evidence type="ECO:0000313" key="2">
    <source>
        <dbReference type="EMBL" id="QBF26778.1"/>
    </source>
</evidence>
<evidence type="ECO:0000313" key="3">
    <source>
        <dbReference type="Proteomes" id="UP000291130"/>
    </source>
</evidence>
<feature type="transmembrane region" description="Helical" evidence="1">
    <location>
        <begin position="48"/>
        <end position="70"/>
    </location>
</feature>
<feature type="transmembrane region" description="Helical" evidence="1">
    <location>
        <begin position="21"/>
        <end position="42"/>
    </location>
</feature>